<proteinExistence type="predicted"/>
<protein>
    <submittedName>
        <fullName evidence="2">Uncharacterized protein</fullName>
    </submittedName>
</protein>
<gene>
    <name evidence="2" type="ORF">SSPO_040990</name>
</gene>
<reference evidence="2 3" key="1">
    <citation type="journal article" date="2020" name="Int. J. Syst. Evol. Microbiol.">
        <title>Reclassification of Streptomyces castelarensis and Streptomyces sporoclivatus as later heterotypic synonyms of Streptomyces antimycoticus.</title>
        <authorList>
            <person name="Komaki H."/>
            <person name="Tamura T."/>
        </authorList>
    </citation>
    <scope>NUCLEOTIDE SEQUENCE [LARGE SCALE GENOMIC DNA]</scope>
    <source>
        <strain evidence="2 3">NBRC 100767</strain>
    </source>
</reference>
<dbReference type="AlphaFoldDB" id="A0A499UVS8"/>
<dbReference type="EMBL" id="AP019620">
    <property type="protein sequence ID" value="BBJ41381.1"/>
    <property type="molecule type" value="Genomic_DNA"/>
</dbReference>
<keyword evidence="1" id="KW-1133">Transmembrane helix</keyword>
<organism evidence="2 3">
    <name type="scientific">Streptomyces antimycoticus</name>
    <dbReference type="NCBI Taxonomy" id="68175"/>
    <lineage>
        <taxon>Bacteria</taxon>
        <taxon>Bacillati</taxon>
        <taxon>Actinomycetota</taxon>
        <taxon>Actinomycetes</taxon>
        <taxon>Kitasatosporales</taxon>
        <taxon>Streptomycetaceae</taxon>
        <taxon>Streptomyces</taxon>
        <taxon>Streptomyces violaceusniger group</taxon>
    </lineage>
</organism>
<evidence type="ECO:0000313" key="2">
    <source>
        <dbReference type="EMBL" id="BBJ41381.1"/>
    </source>
</evidence>
<evidence type="ECO:0000313" key="3">
    <source>
        <dbReference type="Proteomes" id="UP000463951"/>
    </source>
</evidence>
<name>A0A499UVS8_9ACTN</name>
<keyword evidence="1" id="KW-0472">Membrane</keyword>
<accession>A0A499UVS8</accession>
<keyword evidence="1" id="KW-0812">Transmembrane</keyword>
<feature type="transmembrane region" description="Helical" evidence="1">
    <location>
        <begin position="44"/>
        <end position="65"/>
    </location>
</feature>
<evidence type="ECO:0000256" key="1">
    <source>
        <dbReference type="SAM" id="Phobius"/>
    </source>
</evidence>
<sequence>MELPFGVKLLLLLAAALLSIIVGIVAGILARLNDARLPDCVTRGGVAFGAAMTLLVLVLSSLGALA</sequence>
<dbReference type="Proteomes" id="UP000463951">
    <property type="component" value="Chromosome"/>
</dbReference>
<feature type="transmembrane region" description="Helical" evidence="1">
    <location>
        <begin position="12"/>
        <end position="32"/>
    </location>
</feature>